<keyword evidence="3" id="KW-0742">SOS response</keyword>
<dbReference type="RefSeq" id="WP_272462635.1">
    <property type="nucleotide sequence ID" value="NZ_JAPFQL010000051.1"/>
</dbReference>
<accession>A0ABT5GIM0</accession>
<evidence type="ECO:0000256" key="2">
    <source>
        <dbReference type="ARBA" id="ARBA00023204"/>
    </source>
</evidence>
<dbReference type="SUPFAM" id="SSF52540">
    <property type="entry name" value="P-loop containing nucleoside triphosphate hydrolases"/>
    <property type="match status" value="1"/>
</dbReference>
<keyword evidence="1" id="KW-0227">DNA damage</keyword>
<evidence type="ECO:0008006" key="6">
    <source>
        <dbReference type="Google" id="ProtNLM"/>
    </source>
</evidence>
<proteinExistence type="predicted"/>
<dbReference type="PANTHER" id="PTHR32182">
    <property type="entry name" value="DNA REPLICATION AND REPAIR PROTEIN RECF"/>
    <property type="match status" value="1"/>
</dbReference>
<reference evidence="4 5" key="1">
    <citation type="submission" date="2022-11" db="EMBL/GenBank/DDBJ databases">
        <title>Anaerobic phenanthrene biodegradation by a DNRA strain PheN6.</title>
        <authorList>
            <person name="Zhang Z."/>
        </authorList>
    </citation>
    <scope>NUCLEOTIDE SEQUENCE [LARGE SCALE GENOMIC DNA]</scope>
    <source>
        <strain evidence="4 5">PheN6</strain>
    </source>
</reference>
<dbReference type="Proteomes" id="UP001150259">
    <property type="component" value="Unassembled WGS sequence"/>
</dbReference>
<evidence type="ECO:0000313" key="4">
    <source>
        <dbReference type="EMBL" id="MDC5698061.1"/>
    </source>
</evidence>
<evidence type="ECO:0000256" key="1">
    <source>
        <dbReference type="ARBA" id="ARBA00022763"/>
    </source>
</evidence>
<dbReference type="Gene3D" id="3.40.50.300">
    <property type="entry name" value="P-loop containing nucleotide triphosphate hydrolases"/>
    <property type="match status" value="1"/>
</dbReference>
<sequence>MTQMLDQTNDPKAQLTAAIGALRGGRFSVEDEAYMIAFGLFRMRMLYHISKETRFALGELSLRLVDEHRQPVPAWIPKLREELSAAHKSGLEPDWGEASGRTGADTIRLVNLIRAGLGRSEYVSPKDSGIIEPTTGPELPIGVRSGTKIQAISLRNFRACTDLQRVELRNGAGSISSLIVFGDNGVGKSSIASAVEFACQGTVGRKRFGAAIGTAELVNLTHPESEAWVQAELADGRLLERSASKDRYRWTIAGGPDPFEFSLVPMSLQRADIVTFLNTPSKTRAQLFVDQMDPGIEDEDDPGLIAERRLELLKQTRREIMQDLCLRANVPLGTDFNMHGRLLREVHLDGQTGAEWLASGREIPIAMSEERAAWTKLQRELAEAKKAVSLLPRTTLRNHAHRVRRFSEILGDLSVPLTDAVKSITGYAHLDRLSVDFGFNGPLSLELRVHLSSGTIVAPEGLFSEGVQDLIAILFFLEVARAASERGQARILILDDVIQSVDSTVRTRLLEHICDTFRDWQLIITCHDRLWREQVRTTFSRRGVTFVEAEVRSWSFEKGPAVVQQDAANPAGALRESLSIGEPTLVSASAGRLLEKICDRLSWTLPVSVTRRRGDRYDLGSLWPPVRARLQKGNLAELTTRLDSLVLMRNLLGAHYNEDAESFSMLDVTNFAQAVLELWESTYCESCVRWVAPAQGATLLTCRCGKAQIELKSTSA</sequence>
<organism evidence="4 5">
    <name type="scientific">Intrasporangium calvum</name>
    <dbReference type="NCBI Taxonomy" id="53358"/>
    <lineage>
        <taxon>Bacteria</taxon>
        <taxon>Bacillati</taxon>
        <taxon>Actinomycetota</taxon>
        <taxon>Actinomycetes</taxon>
        <taxon>Micrococcales</taxon>
        <taxon>Intrasporangiaceae</taxon>
        <taxon>Intrasporangium</taxon>
    </lineage>
</organism>
<dbReference type="EMBL" id="JAPFQL010000051">
    <property type="protein sequence ID" value="MDC5698061.1"/>
    <property type="molecule type" value="Genomic_DNA"/>
</dbReference>
<gene>
    <name evidence="4" type="ORF">OO014_12400</name>
</gene>
<name>A0ABT5GIM0_9MICO</name>
<keyword evidence="5" id="KW-1185">Reference proteome</keyword>
<evidence type="ECO:0000313" key="5">
    <source>
        <dbReference type="Proteomes" id="UP001150259"/>
    </source>
</evidence>
<protein>
    <recommendedName>
        <fullName evidence="6">Rad50/SbcC-type AAA domain-containing protein</fullName>
    </recommendedName>
</protein>
<evidence type="ECO:0000256" key="3">
    <source>
        <dbReference type="ARBA" id="ARBA00023236"/>
    </source>
</evidence>
<keyword evidence="2" id="KW-0234">DNA repair</keyword>
<dbReference type="PANTHER" id="PTHR32182:SF0">
    <property type="entry name" value="DNA REPLICATION AND REPAIR PROTEIN RECF"/>
    <property type="match status" value="1"/>
</dbReference>
<comment type="caution">
    <text evidence="4">The sequence shown here is derived from an EMBL/GenBank/DDBJ whole genome shotgun (WGS) entry which is preliminary data.</text>
</comment>
<dbReference type="InterPro" id="IPR027417">
    <property type="entry name" value="P-loop_NTPase"/>
</dbReference>